<comment type="similarity">
    <text evidence="1">Belongs to the glycosyl hydrolase 1 family.</text>
</comment>
<evidence type="ECO:0000256" key="1">
    <source>
        <dbReference type="RuleBase" id="RU003690"/>
    </source>
</evidence>
<dbReference type="PANTHER" id="PTHR10353:SF68">
    <property type="entry name" value="BETA-KLOTHO"/>
    <property type="match status" value="1"/>
</dbReference>
<organism evidence="3 4">
    <name type="scientific">Oryzias javanicus</name>
    <name type="common">Javanese ricefish</name>
    <name type="synonym">Aplocheilus javanicus</name>
    <dbReference type="NCBI Taxonomy" id="123683"/>
    <lineage>
        <taxon>Eukaryota</taxon>
        <taxon>Metazoa</taxon>
        <taxon>Chordata</taxon>
        <taxon>Craniata</taxon>
        <taxon>Vertebrata</taxon>
        <taxon>Euteleostomi</taxon>
        <taxon>Actinopterygii</taxon>
        <taxon>Neopterygii</taxon>
        <taxon>Teleostei</taxon>
        <taxon>Neoteleostei</taxon>
        <taxon>Acanthomorphata</taxon>
        <taxon>Ovalentaria</taxon>
        <taxon>Atherinomorphae</taxon>
        <taxon>Beloniformes</taxon>
        <taxon>Adrianichthyidae</taxon>
        <taxon>Oryziinae</taxon>
        <taxon>Oryzias</taxon>
    </lineage>
</organism>
<dbReference type="GO" id="GO:0008422">
    <property type="term" value="F:beta-glucosidase activity"/>
    <property type="evidence" value="ECO:0007669"/>
    <property type="project" value="TreeGrafter"/>
</dbReference>
<accession>A0A437C5L6</accession>
<gene>
    <name evidence="3" type="ORF">OJAV_G00203310</name>
</gene>
<feature type="signal peptide" evidence="2">
    <location>
        <begin position="1"/>
        <end position="23"/>
    </location>
</feature>
<name>A0A437C5L6_ORYJA</name>
<keyword evidence="4" id="KW-1185">Reference proteome</keyword>
<feature type="chain" id="PRO_5019281142" evidence="2">
    <location>
        <begin position="24"/>
        <end position="466"/>
    </location>
</feature>
<proteinExistence type="inferred from homology"/>
<dbReference type="Proteomes" id="UP000283210">
    <property type="component" value="Chromosome 21"/>
</dbReference>
<dbReference type="PROSITE" id="PS51257">
    <property type="entry name" value="PROKAR_LIPOPROTEIN"/>
    <property type="match status" value="1"/>
</dbReference>
<reference evidence="3 4" key="2">
    <citation type="submission" date="2019-01" db="EMBL/GenBank/DDBJ databases">
        <title>A chromosome length genome reference of the Java medaka (oryzias javanicus).</title>
        <authorList>
            <person name="Herpin A."/>
            <person name="Takehana Y."/>
            <person name="Naruse K."/>
            <person name="Ansai S."/>
            <person name="Kawaguchi M."/>
        </authorList>
    </citation>
    <scope>NUCLEOTIDE SEQUENCE [LARGE SCALE GENOMIC DNA]</scope>
    <source>
        <strain evidence="3">RS831</strain>
        <tissue evidence="3">Whole body</tissue>
    </source>
</reference>
<evidence type="ECO:0000256" key="2">
    <source>
        <dbReference type="SAM" id="SignalP"/>
    </source>
</evidence>
<dbReference type="OrthoDB" id="65569at2759"/>
<reference evidence="3 4" key="1">
    <citation type="submission" date="2018-11" db="EMBL/GenBank/DDBJ databases">
        <authorList>
            <person name="Lopez-Roques C."/>
            <person name="Donnadieu C."/>
            <person name="Bouchez O."/>
            <person name="Klopp C."/>
            <person name="Cabau C."/>
            <person name="Zahm M."/>
        </authorList>
    </citation>
    <scope>NUCLEOTIDE SEQUENCE [LARGE SCALE GENOMIC DNA]</scope>
    <source>
        <strain evidence="3">RS831</strain>
        <tissue evidence="3">Whole body</tissue>
    </source>
</reference>
<protein>
    <submittedName>
        <fullName evidence="3">Uncharacterized protein</fullName>
    </submittedName>
</protein>
<dbReference type="InterPro" id="IPR017853">
    <property type="entry name" value="GH"/>
</dbReference>
<keyword evidence="2" id="KW-0732">Signal</keyword>
<evidence type="ECO:0000313" key="3">
    <source>
        <dbReference type="EMBL" id="RVE57841.1"/>
    </source>
</evidence>
<evidence type="ECO:0000313" key="4">
    <source>
        <dbReference type="Proteomes" id="UP000283210"/>
    </source>
</evidence>
<dbReference type="Pfam" id="PF00232">
    <property type="entry name" value="Glyco_hydro_1"/>
    <property type="match status" value="2"/>
</dbReference>
<dbReference type="SUPFAM" id="SSF51445">
    <property type="entry name" value="(Trans)glycosidases"/>
    <property type="match status" value="2"/>
</dbReference>
<dbReference type="AlphaFoldDB" id="A0A437C5L6"/>
<dbReference type="PANTHER" id="PTHR10353">
    <property type="entry name" value="GLYCOSYL HYDROLASE"/>
    <property type="match status" value="1"/>
</dbReference>
<dbReference type="GO" id="GO:0005975">
    <property type="term" value="P:carbohydrate metabolic process"/>
    <property type="evidence" value="ECO:0007669"/>
    <property type="project" value="InterPro"/>
</dbReference>
<dbReference type="EMBL" id="CM012457">
    <property type="protein sequence ID" value="RVE57841.1"/>
    <property type="molecule type" value="Genomic_DNA"/>
</dbReference>
<dbReference type="Gene3D" id="3.20.20.80">
    <property type="entry name" value="Glycosidases"/>
    <property type="match status" value="2"/>
</dbReference>
<sequence length="466" mass="52466">MKELLWVVCLSVLLGCGSPEVNGEEDFMLLAGPLTENVATGEHECSLPVAAASEPYFKVLQSRGVTHVKVPLSWTQLLPAGLPSQPQQDAVQCYKTVMKQLLKVGIQPLVILHGSSVPDALRSRYRGWENQELVKMFQQYAEFAFKEFGDLAQSWVTLSDLGSIWKNGQTAQQNILQLNKKLYKIFHKRFPGKLFAGKKLSFGLETKDMATLPHLEASTAADFLSVHIEYNCASPGDFEQQLRDFQISSGNLPVLIYKMTVHECAHGQQQPIEKLLHVLQNSGLDIIGSDIVEILLKMDQRKASLRYDFTSHFYNKVEYDVYLLRGLQVNTYQFSISWARIFPSGHRDSQSETGALYYDKLINALIESGIQPVVTLYHWDLPQALQDNGGWTNPTIVEAFKDYADFCFSRFGDRVKTWNTFSSPWVVSHAGHGTGEHPPGVKDYVTSSYQVTHNIINLMPRLGMSI</sequence>
<dbReference type="InterPro" id="IPR001360">
    <property type="entry name" value="Glyco_hydro_1"/>
</dbReference>